<name>A0A1C3EN34_9PLAN</name>
<gene>
    <name evidence="4" type="ORF">A6X21_02970</name>
</gene>
<dbReference type="PROSITE" id="PS50296">
    <property type="entry name" value="SUI1"/>
    <property type="match status" value="1"/>
</dbReference>
<keyword evidence="5" id="KW-1185">Reference proteome</keyword>
<dbReference type="Gene3D" id="3.30.780.10">
    <property type="entry name" value="SUI1-like domain"/>
    <property type="match status" value="1"/>
</dbReference>
<dbReference type="OrthoDB" id="9792915at2"/>
<dbReference type="Proteomes" id="UP000094828">
    <property type="component" value="Unassembled WGS sequence"/>
</dbReference>
<keyword evidence="2" id="KW-0648">Protein biosynthesis</keyword>
<dbReference type="PIRSF" id="PIRSF037511">
    <property type="entry name" value="Transl_init_SUI1_pro"/>
    <property type="match status" value="1"/>
</dbReference>
<dbReference type="GO" id="GO:0006417">
    <property type="term" value="P:regulation of translation"/>
    <property type="evidence" value="ECO:0007669"/>
    <property type="project" value="UniProtKB-KW"/>
</dbReference>
<proteinExistence type="predicted"/>
<dbReference type="STRING" id="1841610.A6X21_02970"/>
<dbReference type="InterPro" id="IPR036877">
    <property type="entry name" value="SUI1_dom_sf"/>
</dbReference>
<keyword evidence="1" id="KW-0810">Translation regulation</keyword>
<sequence>MTRLFAGTAFDKPPTCEVCQKLEDECACPPVVKAPTWADPKTQTVKLFEEKRKGNRWVTIVRGLKRETTDLATLLTTLKSNCGAGGSIEEDDLVIQGQQLQRLTEQLKSLGYRIAGGKSK</sequence>
<dbReference type="InterPro" id="IPR001950">
    <property type="entry name" value="SUI1"/>
</dbReference>
<evidence type="ECO:0000313" key="4">
    <source>
        <dbReference type="EMBL" id="ODA34656.1"/>
    </source>
</evidence>
<comment type="caution">
    <text evidence="4">The sequence shown here is derived from an EMBL/GenBank/DDBJ whole genome shotgun (WGS) entry which is preliminary data.</text>
</comment>
<reference evidence="4 5" key="1">
    <citation type="submission" date="2016-05" db="EMBL/GenBank/DDBJ databases">
        <title>Genomic and physiological characterization of Planctopirus sp. isolated from fresh water lake.</title>
        <authorList>
            <person name="Subhash Y."/>
            <person name="Ramana C."/>
        </authorList>
    </citation>
    <scope>NUCLEOTIDE SEQUENCE [LARGE SCALE GENOMIC DNA]</scope>
    <source>
        <strain evidence="4 5">JC280</strain>
    </source>
</reference>
<dbReference type="Pfam" id="PF01253">
    <property type="entry name" value="SUI1"/>
    <property type="match status" value="1"/>
</dbReference>
<evidence type="ECO:0000256" key="2">
    <source>
        <dbReference type="ARBA" id="ARBA00022917"/>
    </source>
</evidence>
<dbReference type="GO" id="GO:0003743">
    <property type="term" value="F:translation initiation factor activity"/>
    <property type="evidence" value="ECO:0007669"/>
    <property type="project" value="InterPro"/>
</dbReference>
<dbReference type="InterPro" id="IPR005872">
    <property type="entry name" value="SUI1_arc_bac"/>
</dbReference>
<dbReference type="AlphaFoldDB" id="A0A1C3EN34"/>
<protein>
    <submittedName>
        <fullName evidence="4">Protein translation factor Sui1</fullName>
    </submittedName>
</protein>
<dbReference type="RefSeq" id="WP_068846128.1">
    <property type="nucleotide sequence ID" value="NZ_LYDR01000039.1"/>
</dbReference>
<feature type="domain" description="SUI1" evidence="3">
    <location>
        <begin position="45"/>
        <end position="111"/>
    </location>
</feature>
<dbReference type="SUPFAM" id="SSF55159">
    <property type="entry name" value="eIF1-like"/>
    <property type="match status" value="1"/>
</dbReference>
<evidence type="ECO:0000259" key="3">
    <source>
        <dbReference type="PROSITE" id="PS50296"/>
    </source>
</evidence>
<organism evidence="4 5">
    <name type="scientific">Planctopirus hydrillae</name>
    <dbReference type="NCBI Taxonomy" id="1841610"/>
    <lineage>
        <taxon>Bacteria</taxon>
        <taxon>Pseudomonadati</taxon>
        <taxon>Planctomycetota</taxon>
        <taxon>Planctomycetia</taxon>
        <taxon>Planctomycetales</taxon>
        <taxon>Planctomycetaceae</taxon>
        <taxon>Planctopirus</taxon>
    </lineage>
</organism>
<dbReference type="EMBL" id="LYDR01000039">
    <property type="protein sequence ID" value="ODA34656.1"/>
    <property type="molecule type" value="Genomic_DNA"/>
</dbReference>
<accession>A0A1C3EN34</accession>
<evidence type="ECO:0000256" key="1">
    <source>
        <dbReference type="ARBA" id="ARBA00022845"/>
    </source>
</evidence>
<evidence type="ECO:0000313" key="5">
    <source>
        <dbReference type="Proteomes" id="UP000094828"/>
    </source>
</evidence>